<evidence type="ECO:0000256" key="8">
    <source>
        <dbReference type="ARBA" id="ARBA00023012"/>
    </source>
</evidence>
<evidence type="ECO:0000256" key="3">
    <source>
        <dbReference type="ARBA" id="ARBA00022553"/>
    </source>
</evidence>
<dbReference type="GO" id="GO:0004673">
    <property type="term" value="F:protein histidine kinase activity"/>
    <property type="evidence" value="ECO:0007669"/>
    <property type="project" value="UniProtKB-EC"/>
</dbReference>
<accession>A0A1M6HPD4</accession>
<reference evidence="10 11" key="1">
    <citation type="submission" date="2016-11" db="EMBL/GenBank/DDBJ databases">
        <authorList>
            <person name="Jaros S."/>
            <person name="Januszkiewicz K."/>
            <person name="Wedrychowicz H."/>
        </authorList>
    </citation>
    <scope>NUCLEOTIDE SEQUENCE [LARGE SCALE GENOMIC DNA]</scope>
    <source>
        <strain evidence="10 11">DSM 14916</strain>
    </source>
</reference>
<evidence type="ECO:0000256" key="7">
    <source>
        <dbReference type="ARBA" id="ARBA00022840"/>
    </source>
</evidence>
<evidence type="ECO:0000259" key="9">
    <source>
        <dbReference type="PROSITE" id="PS50109"/>
    </source>
</evidence>
<evidence type="ECO:0000256" key="4">
    <source>
        <dbReference type="ARBA" id="ARBA00022679"/>
    </source>
</evidence>
<keyword evidence="7" id="KW-0067">ATP-binding</keyword>
<proteinExistence type="predicted"/>
<dbReference type="GO" id="GO:0005524">
    <property type="term" value="F:ATP binding"/>
    <property type="evidence" value="ECO:0007669"/>
    <property type="project" value="UniProtKB-KW"/>
</dbReference>
<dbReference type="InterPro" id="IPR003594">
    <property type="entry name" value="HATPase_dom"/>
</dbReference>
<dbReference type="RefSeq" id="WP_086062097.1">
    <property type="nucleotide sequence ID" value="NZ_FQZF01000010.1"/>
</dbReference>
<keyword evidence="3" id="KW-0597">Phosphoprotein</keyword>
<name>A0A1M6HPD4_9PROT</name>
<dbReference type="InterPro" id="IPR004358">
    <property type="entry name" value="Sig_transdc_His_kin-like_C"/>
</dbReference>
<comment type="catalytic activity">
    <reaction evidence="1">
        <text>ATP + protein L-histidine = ADP + protein N-phospho-L-histidine.</text>
        <dbReference type="EC" id="2.7.13.3"/>
    </reaction>
</comment>
<dbReference type="OrthoDB" id="9815202at2"/>
<keyword evidence="5" id="KW-0547">Nucleotide-binding</keyword>
<evidence type="ECO:0000256" key="6">
    <source>
        <dbReference type="ARBA" id="ARBA00022777"/>
    </source>
</evidence>
<gene>
    <name evidence="10" type="ORF">SAMN02745194_02080</name>
</gene>
<dbReference type="EC" id="2.7.13.3" evidence="2"/>
<dbReference type="SMART" id="SM00387">
    <property type="entry name" value="HATPase_c"/>
    <property type="match status" value="1"/>
</dbReference>
<dbReference type="EMBL" id="FQZF01000010">
    <property type="protein sequence ID" value="SHJ24077.1"/>
    <property type="molecule type" value="Genomic_DNA"/>
</dbReference>
<dbReference type="PANTHER" id="PTHR43065:SF10">
    <property type="entry name" value="PEROXIDE STRESS-ACTIVATED HISTIDINE KINASE MAK3"/>
    <property type="match status" value="1"/>
</dbReference>
<evidence type="ECO:0000313" key="11">
    <source>
        <dbReference type="Proteomes" id="UP000184387"/>
    </source>
</evidence>
<evidence type="ECO:0000313" key="10">
    <source>
        <dbReference type="EMBL" id="SHJ24077.1"/>
    </source>
</evidence>
<sequence length="81" mass="8282">MPRILIVDDDPAIREVVHGPGLSPANAARAFDPFFTTARDRGGTGLGLAISRALVEGAGGSIALLPSATGATFRIVLPRAT</sequence>
<feature type="domain" description="Histidine kinase" evidence="9">
    <location>
        <begin position="19"/>
        <end position="81"/>
    </location>
</feature>
<dbReference type="STRING" id="198092.SAMN02745194_02080"/>
<evidence type="ECO:0000256" key="1">
    <source>
        <dbReference type="ARBA" id="ARBA00000085"/>
    </source>
</evidence>
<dbReference type="PROSITE" id="PS50109">
    <property type="entry name" value="HIS_KIN"/>
    <property type="match status" value="1"/>
</dbReference>
<evidence type="ECO:0000256" key="2">
    <source>
        <dbReference type="ARBA" id="ARBA00012438"/>
    </source>
</evidence>
<dbReference type="PANTHER" id="PTHR43065">
    <property type="entry name" value="SENSOR HISTIDINE KINASE"/>
    <property type="match status" value="1"/>
</dbReference>
<dbReference type="InterPro" id="IPR005467">
    <property type="entry name" value="His_kinase_dom"/>
</dbReference>
<dbReference type="Pfam" id="PF02518">
    <property type="entry name" value="HATPase_c"/>
    <property type="match status" value="1"/>
</dbReference>
<dbReference type="SUPFAM" id="SSF55874">
    <property type="entry name" value="ATPase domain of HSP90 chaperone/DNA topoisomerase II/histidine kinase"/>
    <property type="match status" value="1"/>
</dbReference>
<keyword evidence="4" id="KW-0808">Transferase</keyword>
<keyword evidence="6 10" id="KW-0418">Kinase</keyword>
<dbReference type="GO" id="GO:0000160">
    <property type="term" value="P:phosphorelay signal transduction system"/>
    <property type="evidence" value="ECO:0007669"/>
    <property type="project" value="UniProtKB-KW"/>
</dbReference>
<dbReference type="PRINTS" id="PR00344">
    <property type="entry name" value="BCTRLSENSOR"/>
</dbReference>
<dbReference type="AlphaFoldDB" id="A0A1M6HPD4"/>
<dbReference type="InterPro" id="IPR036890">
    <property type="entry name" value="HATPase_C_sf"/>
</dbReference>
<dbReference type="Gene3D" id="3.30.565.10">
    <property type="entry name" value="Histidine kinase-like ATPase, C-terminal domain"/>
    <property type="match status" value="1"/>
</dbReference>
<organism evidence="10 11">
    <name type="scientific">Muricoccus roseus</name>
    <dbReference type="NCBI Taxonomy" id="198092"/>
    <lineage>
        <taxon>Bacteria</taxon>
        <taxon>Pseudomonadati</taxon>
        <taxon>Pseudomonadota</taxon>
        <taxon>Alphaproteobacteria</taxon>
        <taxon>Acetobacterales</taxon>
        <taxon>Roseomonadaceae</taxon>
        <taxon>Muricoccus</taxon>
    </lineage>
</organism>
<evidence type="ECO:0000256" key="5">
    <source>
        <dbReference type="ARBA" id="ARBA00022741"/>
    </source>
</evidence>
<protein>
    <recommendedName>
        <fullName evidence="2">histidine kinase</fullName>
        <ecNumber evidence="2">2.7.13.3</ecNumber>
    </recommendedName>
</protein>
<dbReference type="Proteomes" id="UP000184387">
    <property type="component" value="Unassembled WGS sequence"/>
</dbReference>
<keyword evidence="8" id="KW-0902">Two-component regulatory system</keyword>
<keyword evidence="11" id="KW-1185">Reference proteome</keyword>